<keyword evidence="2" id="KW-1185">Reference proteome</keyword>
<evidence type="ECO:0008006" key="3">
    <source>
        <dbReference type="Google" id="ProtNLM"/>
    </source>
</evidence>
<name>A0ABT1FRI5_9BACT</name>
<dbReference type="Proteomes" id="UP001204772">
    <property type="component" value="Unassembled WGS sequence"/>
</dbReference>
<proteinExistence type="predicted"/>
<sequence length="304" mass="35135">MKRKLKFYLKSIIHLIREKFGLYDIQISQGKILNMLNNYNSKYSCLHDFEFKVFSQRGEDGIIQFLINNVAIPETSKVFVEFGVETYIESNTRFLLINNNWSGLVIDGDKDNTNFIKRDSIFYNYNLKVETAFITKSNINQILKKNNLTGEVGILSIDIDGNDYWIWESISSIDPIIVIIEYNSLFGNIRAITTPYDDNFQRTKYHYSNLLFGSSLKALCMLAERKKYSLVGTNSTGTNAFFIRNDKIGALKIFDHTNGYTKAQFTEARDKNGKILGTMNWEDKENLIRGKIVFDVENSKAIQF</sequence>
<evidence type="ECO:0000313" key="2">
    <source>
        <dbReference type="Proteomes" id="UP001204772"/>
    </source>
</evidence>
<comment type="caution">
    <text evidence="1">The sequence shown here is derived from an EMBL/GenBank/DDBJ whole genome shotgun (WGS) entry which is preliminary data.</text>
</comment>
<dbReference type="RefSeq" id="WP_253529846.1">
    <property type="nucleotide sequence ID" value="NZ_JAMZEL010000008.1"/>
</dbReference>
<organism evidence="1 2">
    <name type="scientific">Runella salmonicolor</name>
    <dbReference type="NCBI Taxonomy" id="2950278"/>
    <lineage>
        <taxon>Bacteria</taxon>
        <taxon>Pseudomonadati</taxon>
        <taxon>Bacteroidota</taxon>
        <taxon>Cytophagia</taxon>
        <taxon>Cytophagales</taxon>
        <taxon>Spirosomataceae</taxon>
        <taxon>Runella</taxon>
    </lineage>
</organism>
<gene>
    <name evidence="1" type="ORF">NCI00_18140</name>
</gene>
<dbReference type="EMBL" id="JAMZEL010000008">
    <property type="protein sequence ID" value="MCP1384368.1"/>
    <property type="molecule type" value="Genomic_DNA"/>
</dbReference>
<protein>
    <recommendedName>
        <fullName evidence="3">NADH dehydrogenase</fullName>
    </recommendedName>
</protein>
<reference evidence="1 2" key="1">
    <citation type="submission" date="2022-06" db="EMBL/GenBank/DDBJ databases">
        <title>Runella sp. S5 genome sequencing.</title>
        <authorList>
            <person name="Park S."/>
        </authorList>
    </citation>
    <scope>NUCLEOTIDE SEQUENCE [LARGE SCALE GENOMIC DNA]</scope>
    <source>
        <strain evidence="1 2">S5</strain>
    </source>
</reference>
<accession>A0ABT1FRI5</accession>
<evidence type="ECO:0000313" key="1">
    <source>
        <dbReference type="EMBL" id="MCP1384368.1"/>
    </source>
</evidence>